<keyword evidence="3" id="KW-1185">Reference proteome</keyword>
<reference evidence="2 3" key="1">
    <citation type="submission" date="2019-11" db="EMBL/GenBank/DDBJ databases">
        <title>Pseudomonas karstica sp. nov. and Pseudomonas spelaei sp. nov. from karst caves.</title>
        <authorList>
            <person name="Zeman M."/>
        </authorList>
    </citation>
    <scope>NUCLEOTIDE SEQUENCE [LARGE SCALE GENOMIC DNA]</scope>
    <source>
        <strain evidence="2 3">CCM 7893</strain>
    </source>
</reference>
<evidence type="ECO:0000313" key="2">
    <source>
        <dbReference type="EMBL" id="MUF05954.1"/>
    </source>
</evidence>
<dbReference type="EMBL" id="WNNK01000013">
    <property type="protein sequence ID" value="MUF05954.1"/>
    <property type="molecule type" value="Genomic_DNA"/>
</dbReference>
<dbReference type="RefSeq" id="WP_155584203.1">
    <property type="nucleotide sequence ID" value="NZ_JBHSTH010000030.1"/>
</dbReference>
<feature type="chain" id="PRO_5026092191" description="Secreted protein" evidence="1">
    <location>
        <begin position="27"/>
        <end position="218"/>
    </location>
</feature>
<accession>A0A6I3WDI1</accession>
<name>A0A6I3WDI1_9PSED</name>
<proteinExistence type="predicted"/>
<evidence type="ECO:0000313" key="3">
    <source>
        <dbReference type="Proteomes" id="UP000438196"/>
    </source>
</evidence>
<feature type="signal peptide" evidence="1">
    <location>
        <begin position="1"/>
        <end position="26"/>
    </location>
</feature>
<sequence length="218" mass="23246">MKVKISLINAMLLTVLQAGVSLTAAADPNVRVCDTTPTPMPILAIKHIDCSVPNSPSSVNRAYVDQNGNKTLQRVDGRRIVNCDSAGTCAHRGEFMGNAPEGIYGITTGWYLGTDTSGAVAAYKEGTGPGYGGNRYEPQATNKPSSSPVDVSKLDVVCMATAVFNCSINGQDIEDQDLPKYLPLVDKKDVNKKGGNCDSVPLCYDKNMILLGLNKDLF</sequence>
<protein>
    <recommendedName>
        <fullName evidence="4">Secreted protein</fullName>
    </recommendedName>
</protein>
<comment type="caution">
    <text evidence="2">The sequence shown here is derived from an EMBL/GenBank/DDBJ whole genome shotgun (WGS) entry which is preliminary data.</text>
</comment>
<organism evidence="2 3">
    <name type="scientific">Pseudomonas spelaei</name>
    <dbReference type="NCBI Taxonomy" id="1055469"/>
    <lineage>
        <taxon>Bacteria</taxon>
        <taxon>Pseudomonadati</taxon>
        <taxon>Pseudomonadota</taxon>
        <taxon>Gammaproteobacteria</taxon>
        <taxon>Pseudomonadales</taxon>
        <taxon>Pseudomonadaceae</taxon>
        <taxon>Pseudomonas</taxon>
    </lineage>
</organism>
<evidence type="ECO:0008006" key="4">
    <source>
        <dbReference type="Google" id="ProtNLM"/>
    </source>
</evidence>
<dbReference type="OrthoDB" id="6838765at2"/>
<keyword evidence="1" id="KW-0732">Signal</keyword>
<gene>
    <name evidence="2" type="ORF">GNF76_16495</name>
</gene>
<dbReference type="Proteomes" id="UP000438196">
    <property type="component" value="Unassembled WGS sequence"/>
</dbReference>
<evidence type="ECO:0000256" key="1">
    <source>
        <dbReference type="SAM" id="SignalP"/>
    </source>
</evidence>
<dbReference type="AlphaFoldDB" id="A0A6I3WDI1"/>